<gene>
    <name evidence="1" type="ORF">GCM10008938_07180</name>
</gene>
<sequence>MDNPEAANSTRHMDRLLDLMGEIPKALWEEHGLLSIQARLLLVEHLVDTALLLFKDPGMHFKQLPVESIEASLRTSGRTRLPSKGAVAARLGSMGASFLGPTTGQVTFLQVLLKHTETQPESLPKWFDALCQWFAAHASTWREGFLQHGGTPAHLYPALSCLEHYLQRLEHLRRVEPARQQLKDLIHDLKKKGALQREDLTTLREVEELLEDLRSIHPADELSRVLRSPRLLAQLSDL</sequence>
<evidence type="ECO:0000313" key="1">
    <source>
        <dbReference type="EMBL" id="GGJ23570.1"/>
    </source>
</evidence>
<dbReference type="Proteomes" id="UP000632222">
    <property type="component" value="Unassembled WGS sequence"/>
</dbReference>
<comment type="caution">
    <text evidence="1">The sequence shown here is derived from an EMBL/GenBank/DDBJ whole genome shotgun (WGS) entry which is preliminary data.</text>
</comment>
<accession>A0ABQ2CV85</accession>
<evidence type="ECO:0000313" key="2">
    <source>
        <dbReference type="Proteomes" id="UP000632222"/>
    </source>
</evidence>
<keyword evidence="2" id="KW-1185">Reference proteome</keyword>
<protein>
    <submittedName>
        <fullName evidence="1">Uncharacterized protein</fullName>
    </submittedName>
</protein>
<dbReference type="EMBL" id="BMOD01000002">
    <property type="protein sequence ID" value="GGJ23570.1"/>
    <property type="molecule type" value="Genomic_DNA"/>
</dbReference>
<reference evidence="2" key="1">
    <citation type="journal article" date="2019" name="Int. J. Syst. Evol. Microbiol.">
        <title>The Global Catalogue of Microorganisms (GCM) 10K type strain sequencing project: providing services to taxonomists for standard genome sequencing and annotation.</title>
        <authorList>
            <consortium name="The Broad Institute Genomics Platform"/>
            <consortium name="The Broad Institute Genome Sequencing Center for Infectious Disease"/>
            <person name="Wu L."/>
            <person name="Ma J."/>
        </authorList>
    </citation>
    <scope>NUCLEOTIDE SEQUENCE [LARGE SCALE GENOMIC DNA]</scope>
    <source>
        <strain evidence="2">JCM 14370</strain>
    </source>
</reference>
<name>A0ABQ2CV85_9DEIO</name>
<dbReference type="RefSeq" id="WP_189000004.1">
    <property type="nucleotide sequence ID" value="NZ_BMOD01000002.1"/>
</dbReference>
<organism evidence="1 2">
    <name type="scientific">Deinococcus roseus</name>
    <dbReference type="NCBI Taxonomy" id="392414"/>
    <lineage>
        <taxon>Bacteria</taxon>
        <taxon>Thermotogati</taxon>
        <taxon>Deinococcota</taxon>
        <taxon>Deinococci</taxon>
        <taxon>Deinococcales</taxon>
        <taxon>Deinococcaceae</taxon>
        <taxon>Deinococcus</taxon>
    </lineage>
</organism>
<proteinExistence type="predicted"/>